<proteinExistence type="predicted"/>
<dbReference type="AlphaFoldDB" id="A0A645JGN4"/>
<dbReference type="EMBL" id="VSSQ01139044">
    <property type="protein sequence ID" value="MPN61839.1"/>
    <property type="molecule type" value="Genomic_DNA"/>
</dbReference>
<gene>
    <name evidence="1" type="ORF">SDC9_209583</name>
</gene>
<comment type="caution">
    <text evidence="1">The sequence shown here is derived from an EMBL/GenBank/DDBJ whole genome shotgun (WGS) entry which is preliminary data.</text>
</comment>
<organism evidence="1">
    <name type="scientific">bioreactor metagenome</name>
    <dbReference type="NCBI Taxonomy" id="1076179"/>
    <lineage>
        <taxon>unclassified sequences</taxon>
        <taxon>metagenomes</taxon>
        <taxon>ecological metagenomes</taxon>
    </lineage>
</organism>
<accession>A0A645JGN4</accession>
<name>A0A645JGN4_9ZZZZ</name>
<reference evidence="1" key="1">
    <citation type="submission" date="2019-08" db="EMBL/GenBank/DDBJ databases">
        <authorList>
            <person name="Kucharzyk K."/>
            <person name="Murdoch R.W."/>
            <person name="Higgins S."/>
            <person name="Loffler F."/>
        </authorList>
    </citation>
    <scope>NUCLEOTIDE SEQUENCE</scope>
</reference>
<protein>
    <submittedName>
        <fullName evidence="1">Uncharacterized protein</fullName>
    </submittedName>
</protein>
<evidence type="ECO:0000313" key="1">
    <source>
        <dbReference type="EMBL" id="MPN61839.1"/>
    </source>
</evidence>
<sequence length="57" mass="6071">MPLLSADDTAVEDVHAIVSLLGVEVHTGVLIEIPLLFILCKGSEHLAGFHVMAVYDA</sequence>